<sequence>MSGNKAVAYQEPGVVEVIDTDYPTFELKDGPGVNPANVGRKVPHGAILRTVTTNICGSDQHMVRGRTTAPAGLVLGHEISGEVVEVGSDVEFTKVGDIVSVPFNISCGRCRNCKERKTGICLNVNPDRPGSAYGYVDMGGWVGGQAEYVLVPYADWNLLRFPDREQALEKIMDLTMLSDIFPTGFHGAVTAGVEVGSTVYVAGAGPVGLAAAAGAQLLGAAVVIVGDMNDERLAQARSFGCETLNVGAGAPEDQIEQLLGVPEVDAAVDAVGFEARGHGGGDHAKEAPATVLNSLMTVTAAGGALGIPGLYVTGDPGGVDEAAKVGSLSISIGTGWAKSLSFTTGQCPVMKYNRQLMMAILHDKVDIAGAVNAKAITLDDAPRGYAEFDAGAATKYVLNPNGYVKS</sequence>
<dbReference type="SUPFAM" id="SSF51735">
    <property type="entry name" value="NAD(P)-binding Rossmann-fold domains"/>
    <property type="match status" value="1"/>
</dbReference>
<keyword evidence="3 7" id="KW-0479">Metal-binding</keyword>
<dbReference type="PROSITE" id="PS00059">
    <property type="entry name" value="ADH_ZINC"/>
    <property type="match status" value="1"/>
</dbReference>
<feature type="domain" description="Alcohol dehydrogenase-like N-terminal" evidence="9">
    <location>
        <begin position="44"/>
        <end position="155"/>
    </location>
</feature>
<dbReference type="InterPro" id="IPR013154">
    <property type="entry name" value="ADH-like_N"/>
</dbReference>
<dbReference type="EC" id="1.2.1.46" evidence="10"/>
<comment type="similarity">
    <text evidence="2 7">Belongs to the zinc-containing alcohol dehydrogenase family.</text>
</comment>
<evidence type="ECO:0000259" key="8">
    <source>
        <dbReference type="Pfam" id="PF00107"/>
    </source>
</evidence>
<dbReference type="InterPro" id="IPR011032">
    <property type="entry name" value="GroES-like_sf"/>
</dbReference>
<dbReference type="InterPro" id="IPR002328">
    <property type="entry name" value="ADH_Zn_CS"/>
</dbReference>
<dbReference type="Gene3D" id="3.90.180.10">
    <property type="entry name" value="Medium-chain alcohol dehydrogenases, catalytic domain"/>
    <property type="match status" value="1"/>
</dbReference>
<dbReference type="Pfam" id="PF00107">
    <property type="entry name" value="ADH_zinc_N"/>
    <property type="match status" value="1"/>
</dbReference>
<dbReference type="EMBL" id="CP094970">
    <property type="protein sequence ID" value="UYM05137.1"/>
    <property type="molecule type" value="Genomic_DNA"/>
</dbReference>
<evidence type="ECO:0000256" key="2">
    <source>
        <dbReference type="ARBA" id="ARBA00008072"/>
    </source>
</evidence>
<reference evidence="10" key="1">
    <citation type="submission" date="2022-01" db="EMBL/GenBank/DDBJ databases">
        <title>Nocardioidaceae gen. sp. A5X3R13.</title>
        <authorList>
            <person name="Lopez Marin M.A."/>
            <person name="Uhlik O."/>
        </authorList>
    </citation>
    <scope>NUCLEOTIDE SEQUENCE</scope>
    <source>
        <strain evidence="10">A5X3R13</strain>
    </source>
</reference>
<dbReference type="Pfam" id="PF08240">
    <property type="entry name" value="ADH_N"/>
    <property type="match status" value="1"/>
</dbReference>
<evidence type="ECO:0000313" key="10">
    <source>
        <dbReference type="EMBL" id="UYM05137.1"/>
    </source>
</evidence>
<proteinExistence type="inferred from homology"/>
<comment type="cofactor">
    <cofactor evidence="1 7">
        <name>Zn(2+)</name>
        <dbReference type="ChEBI" id="CHEBI:29105"/>
    </cofactor>
</comment>
<accession>A0AA46TGW8</accession>
<evidence type="ECO:0000313" key="11">
    <source>
        <dbReference type="Proteomes" id="UP001164390"/>
    </source>
</evidence>
<gene>
    <name evidence="10" type="primary">fdhA</name>
    <name evidence="10" type="ORF">L0C25_21865</name>
</gene>
<feature type="domain" description="Alcohol dehydrogenase-like C-terminal" evidence="8">
    <location>
        <begin position="206"/>
        <end position="272"/>
    </location>
</feature>
<dbReference type="Gene3D" id="3.40.50.720">
    <property type="entry name" value="NAD(P)-binding Rossmann-like Domain"/>
    <property type="match status" value="1"/>
</dbReference>
<dbReference type="InterPro" id="IPR036291">
    <property type="entry name" value="NAD(P)-bd_dom_sf"/>
</dbReference>
<evidence type="ECO:0000256" key="3">
    <source>
        <dbReference type="ARBA" id="ARBA00022723"/>
    </source>
</evidence>
<evidence type="ECO:0000256" key="7">
    <source>
        <dbReference type="RuleBase" id="RU361277"/>
    </source>
</evidence>
<keyword evidence="11" id="KW-1185">Reference proteome</keyword>
<evidence type="ECO:0000256" key="4">
    <source>
        <dbReference type="ARBA" id="ARBA00022833"/>
    </source>
</evidence>
<dbReference type="InterPro" id="IPR014184">
    <property type="entry name" value="HCHO_DH_non_GSH"/>
</dbReference>
<keyword evidence="5 10" id="KW-0560">Oxidoreductase</keyword>
<dbReference type="KEGG" id="sgrg:L0C25_21865"/>
<dbReference type="GO" id="GO:0008270">
    <property type="term" value="F:zinc ion binding"/>
    <property type="evidence" value="ECO:0007669"/>
    <property type="project" value="InterPro"/>
</dbReference>
<organism evidence="10 11">
    <name type="scientific">Solicola gregarius</name>
    <dbReference type="NCBI Taxonomy" id="2908642"/>
    <lineage>
        <taxon>Bacteria</taxon>
        <taxon>Bacillati</taxon>
        <taxon>Actinomycetota</taxon>
        <taxon>Actinomycetes</taxon>
        <taxon>Propionibacteriales</taxon>
        <taxon>Nocardioidaceae</taxon>
        <taxon>Solicola</taxon>
    </lineage>
</organism>
<dbReference type="PANTHER" id="PTHR42813">
    <property type="entry name" value="ZINC-TYPE ALCOHOL DEHYDROGENASE-LIKE"/>
    <property type="match status" value="1"/>
</dbReference>
<dbReference type="InterPro" id="IPR013149">
    <property type="entry name" value="ADH-like_C"/>
</dbReference>
<dbReference type="CDD" id="cd08282">
    <property type="entry name" value="PFDH_like"/>
    <property type="match status" value="1"/>
</dbReference>
<name>A0AA46TGW8_9ACTN</name>
<keyword evidence="4 7" id="KW-0862">Zinc</keyword>
<dbReference type="PANTHER" id="PTHR42813:SF3">
    <property type="entry name" value="GLUTATHIONE-INDEPENDENT FORMALDEHYDE DEHYDROGENASE"/>
    <property type="match status" value="1"/>
</dbReference>
<protein>
    <submittedName>
        <fullName evidence="10">Formaldehyde dehydrogenase, glutathione-independent</fullName>
        <ecNumber evidence="10">1.2.1.46</ecNumber>
    </submittedName>
</protein>
<evidence type="ECO:0000256" key="1">
    <source>
        <dbReference type="ARBA" id="ARBA00001947"/>
    </source>
</evidence>
<dbReference type="AlphaFoldDB" id="A0AA46TGW8"/>
<evidence type="ECO:0000259" key="9">
    <source>
        <dbReference type="Pfam" id="PF08240"/>
    </source>
</evidence>
<dbReference type="Proteomes" id="UP001164390">
    <property type="component" value="Chromosome"/>
</dbReference>
<dbReference type="GO" id="GO:0018467">
    <property type="term" value="F:formaldehyde dehydrogenase (NAD+) activity"/>
    <property type="evidence" value="ECO:0007669"/>
    <property type="project" value="UniProtKB-EC"/>
</dbReference>
<dbReference type="NCBIfam" id="TIGR02819">
    <property type="entry name" value="fdhA_non_GSH"/>
    <property type="match status" value="1"/>
</dbReference>
<dbReference type="RefSeq" id="WP_271633914.1">
    <property type="nucleotide sequence ID" value="NZ_CP094970.1"/>
</dbReference>
<evidence type="ECO:0000256" key="5">
    <source>
        <dbReference type="ARBA" id="ARBA00023002"/>
    </source>
</evidence>
<keyword evidence="6" id="KW-0520">NAD</keyword>
<evidence type="ECO:0000256" key="6">
    <source>
        <dbReference type="ARBA" id="ARBA00023027"/>
    </source>
</evidence>
<dbReference type="SUPFAM" id="SSF50129">
    <property type="entry name" value="GroES-like"/>
    <property type="match status" value="1"/>
</dbReference>